<proteinExistence type="predicted"/>
<name>A0A418NE91_9SPHN</name>
<feature type="domain" description="DUF4136" evidence="2">
    <location>
        <begin position="55"/>
        <end position="194"/>
    </location>
</feature>
<keyword evidence="1" id="KW-0732">Signal</keyword>
<dbReference type="Pfam" id="PF13590">
    <property type="entry name" value="DUF4136"/>
    <property type="match status" value="1"/>
</dbReference>
<evidence type="ECO:0000259" key="2">
    <source>
        <dbReference type="Pfam" id="PF13590"/>
    </source>
</evidence>
<dbReference type="Proteomes" id="UP000285092">
    <property type="component" value="Unassembled WGS sequence"/>
</dbReference>
<dbReference type="RefSeq" id="WP_119514919.1">
    <property type="nucleotide sequence ID" value="NZ_QXFK01000019.1"/>
</dbReference>
<dbReference type="OrthoDB" id="7428103at2"/>
<dbReference type="AlphaFoldDB" id="A0A418NE91"/>
<protein>
    <submittedName>
        <fullName evidence="3">DUF4136 domain-containing protein</fullName>
    </submittedName>
</protein>
<dbReference type="EMBL" id="QXFK01000019">
    <property type="protein sequence ID" value="RIV76111.1"/>
    <property type="molecule type" value="Genomic_DNA"/>
</dbReference>
<comment type="caution">
    <text evidence="3">The sequence shown here is derived from an EMBL/GenBank/DDBJ whole genome shotgun (WGS) entry which is preliminary data.</text>
</comment>
<dbReference type="PROSITE" id="PS51257">
    <property type="entry name" value="PROKAR_LIPOPROTEIN"/>
    <property type="match status" value="1"/>
</dbReference>
<dbReference type="InterPro" id="IPR025411">
    <property type="entry name" value="DUF4136"/>
</dbReference>
<feature type="signal peptide" evidence="1">
    <location>
        <begin position="1"/>
        <end position="21"/>
    </location>
</feature>
<evidence type="ECO:0000313" key="3">
    <source>
        <dbReference type="EMBL" id="RIV76111.1"/>
    </source>
</evidence>
<sequence>MRTLPAAIAAAAALATLSACTTPAVTSPVEVTRFLDPTAQTRLGQGTIFVESAPGAESDSLALAPYKQAIARELEEIGYREASRAAATQVAQVRVERFVSGRNGRERSPVNVGVGGSTGSYGSGVGLGVGINLGGGGPREMLDTRIGVMIKDKESGATLWEGRAQFSVSDNSPYADTTANASAIADALFRGFPGNNGETIEVRVSE</sequence>
<accession>A0A418NE91</accession>
<organism evidence="3 4">
    <name type="scientific">Pelagerythrobacter aerophilus</name>
    <dbReference type="NCBI Taxonomy" id="2306995"/>
    <lineage>
        <taxon>Bacteria</taxon>
        <taxon>Pseudomonadati</taxon>
        <taxon>Pseudomonadota</taxon>
        <taxon>Alphaproteobacteria</taxon>
        <taxon>Sphingomonadales</taxon>
        <taxon>Erythrobacteraceae</taxon>
        <taxon>Pelagerythrobacter</taxon>
    </lineage>
</organism>
<reference evidence="3 4" key="1">
    <citation type="submission" date="2018-08" db="EMBL/GenBank/DDBJ databases">
        <title>Altererythrobacter sp.Ery1 and Ery12, the genome sequencing of novel strains in genus Alterythrobacter.</title>
        <authorList>
            <person name="Cheng H."/>
            <person name="Wu Y.-H."/>
            <person name="Fang C."/>
            <person name="Xu X.-W."/>
        </authorList>
    </citation>
    <scope>NUCLEOTIDE SEQUENCE [LARGE SCALE GENOMIC DNA]</scope>
    <source>
        <strain evidence="3 4">Ery1</strain>
    </source>
</reference>
<evidence type="ECO:0000313" key="4">
    <source>
        <dbReference type="Proteomes" id="UP000285092"/>
    </source>
</evidence>
<keyword evidence="4" id="KW-1185">Reference proteome</keyword>
<evidence type="ECO:0000256" key="1">
    <source>
        <dbReference type="SAM" id="SignalP"/>
    </source>
</evidence>
<feature type="chain" id="PRO_5019583052" evidence="1">
    <location>
        <begin position="22"/>
        <end position="206"/>
    </location>
</feature>
<gene>
    <name evidence="3" type="ORF">D2V04_16005</name>
</gene>